<keyword evidence="2" id="KW-0472">Membrane</keyword>
<dbReference type="AlphaFoldDB" id="U6KLZ8"/>
<name>U6KLZ8_9EIME</name>
<keyword evidence="2" id="KW-1133">Transmembrane helix</keyword>
<keyword evidence="2" id="KW-0812">Transmembrane</keyword>
<gene>
    <name evidence="3" type="ORF">EMH_0086830</name>
</gene>
<dbReference type="VEuPathDB" id="ToxoDB:EMH_0086830"/>
<evidence type="ECO:0000256" key="1">
    <source>
        <dbReference type="SAM" id="MobiDB-lite"/>
    </source>
</evidence>
<feature type="region of interest" description="Disordered" evidence="1">
    <location>
        <begin position="1"/>
        <end position="23"/>
    </location>
</feature>
<dbReference type="EMBL" id="HG736048">
    <property type="protein sequence ID" value="CDJ36473.1"/>
    <property type="molecule type" value="Genomic_DNA"/>
</dbReference>
<evidence type="ECO:0000256" key="2">
    <source>
        <dbReference type="SAM" id="Phobius"/>
    </source>
</evidence>
<sequence length="643" mass="68887">MEGPGPASAEHATNHHAWDNALPGEIGGQDKLHWDSAYVKGGRRRSAGALRGGIFWALLSVLIPALIISALRTICRASVSASTNGMAGASTRRLSDNSRSSQEDRTISRLIEECAAMEADLGLPLVQESYPAQELDETEQVRRIAFSLYQESLAFEQQVLQSQPAVYGNASYLTPSPARMHFEHQHAQGAVPMTVPQYVDYGPQHVTTDLTASEFQPGVIPHEALASSPQPHSGVSLPRLPGTQPFSADSSPFLWSPQGAFASPQHSDSAPEPHAGRQSLVEAPLPVGLLTQTAALLPQNVARPSLGEKIYVGRPGEAYSLEPDSWLESVPVIGGSQEVQRQSQAVSLNFPSPGQAAPCSSAAYQFSAGAASSGDASWSTSTASPGGAGEASAATAEEDGAGGVSAAAGAAEAATAGLQPSWVFRHPFVQLPVLLEGVATPLIRLSPSNFETISTLSVHDTLLSLRYMFMRQALNDVEAGFLAGYVQQLAVASAARARAAKRMARAGHGVVNIGQQFLVLDAIVSAMYVLGESPPSCTWWKAFIECFDTGYRYSGPGHRTTESGIVNIDVANRMLACMSAYKAGKRPQLEEIIDLKLILFFSPHMPIRFKSAKWDPWRQDHLLFQKENPAVSEWLMKRLRTVS</sequence>
<keyword evidence="4" id="KW-1185">Reference proteome</keyword>
<feature type="region of interest" description="Disordered" evidence="1">
    <location>
        <begin position="223"/>
        <end position="277"/>
    </location>
</feature>
<proteinExistence type="predicted"/>
<feature type="compositionally biased region" description="Low complexity" evidence="1">
    <location>
        <begin position="375"/>
        <end position="395"/>
    </location>
</feature>
<dbReference type="GeneID" id="60404445"/>
<dbReference type="Proteomes" id="UP000030744">
    <property type="component" value="Unassembled WGS sequence"/>
</dbReference>
<feature type="transmembrane region" description="Helical" evidence="2">
    <location>
        <begin position="53"/>
        <end position="71"/>
    </location>
</feature>
<accession>U6KLZ8</accession>
<organism evidence="3 4">
    <name type="scientific">Eimeria mitis</name>
    <dbReference type="NCBI Taxonomy" id="44415"/>
    <lineage>
        <taxon>Eukaryota</taxon>
        <taxon>Sar</taxon>
        <taxon>Alveolata</taxon>
        <taxon>Apicomplexa</taxon>
        <taxon>Conoidasida</taxon>
        <taxon>Coccidia</taxon>
        <taxon>Eucoccidiorida</taxon>
        <taxon>Eimeriorina</taxon>
        <taxon>Eimeriidae</taxon>
        <taxon>Eimeria</taxon>
    </lineage>
</organism>
<reference evidence="3" key="1">
    <citation type="submission" date="2013-10" db="EMBL/GenBank/DDBJ databases">
        <title>Genomic analysis of the causative agents of coccidiosis in chickens.</title>
        <authorList>
            <person name="Reid A.J."/>
            <person name="Blake D."/>
            <person name="Billington K."/>
            <person name="Browne H."/>
            <person name="Dunn M."/>
            <person name="Hung S."/>
            <person name="Kawahara F."/>
            <person name="Miranda-Saavedra D."/>
            <person name="Mourier T."/>
            <person name="Nagra H."/>
            <person name="Otto T.D."/>
            <person name="Rawlings N."/>
            <person name="Sanchez A."/>
            <person name="Sanders M."/>
            <person name="Subramaniam C."/>
            <person name="Tay Y."/>
            <person name="Dear P."/>
            <person name="Doerig C."/>
            <person name="Gruber A."/>
            <person name="Parkinson J."/>
            <person name="Shirley M."/>
            <person name="Wan K.L."/>
            <person name="Berriman M."/>
            <person name="Tomley F."/>
            <person name="Pain A."/>
        </authorList>
    </citation>
    <scope>NUCLEOTIDE SEQUENCE [LARGE SCALE GENOMIC DNA]</scope>
    <source>
        <strain evidence="3">Houghton</strain>
    </source>
</reference>
<protein>
    <submittedName>
        <fullName evidence="3">Uncharacterized protein</fullName>
    </submittedName>
</protein>
<dbReference type="OrthoDB" id="351491at2759"/>
<reference evidence="3" key="2">
    <citation type="submission" date="2013-10" db="EMBL/GenBank/DDBJ databases">
        <authorList>
            <person name="Aslett M."/>
        </authorList>
    </citation>
    <scope>NUCLEOTIDE SEQUENCE [LARGE SCALE GENOMIC DNA]</scope>
    <source>
        <strain evidence="3">Houghton</strain>
    </source>
</reference>
<evidence type="ECO:0000313" key="4">
    <source>
        <dbReference type="Proteomes" id="UP000030744"/>
    </source>
</evidence>
<evidence type="ECO:0000313" key="3">
    <source>
        <dbReference type="EMBL" id="CDJ36473.1"/>
    </source>
</evidence>
<dbReference type="RefSeq" id="XP_037878761.1">
    <property type="nucleotide sequence ID" value="XM_038022907.1"/>
</dbReference>
<feature type="region of interest" description="Disordered" evidence="1">
    <location>
        <begin position="375"/>
        <end position="400"/>
    </location>
</feature>